<reference evidence="1" key="1">
    <citation type="submission" date="2023-05" db="EMBL/GenBank/DDBJ databases">
        <authorList>
            <person name="Stuckert A."/>
        </authorList>
    </citation>
    <scope>NUCLEOTIDE SEQUENCE</scope>
</reference>
<sequence>MSLSTEHLVLLGTPGRLQFWYMIALEDNGFLVALCLILLKSLAVNLLIFSQYVSCDPV</sequence>
<proteinExistence type="predicted"/>
<evidence type="ECO:0000313" key="1">
    <source>
        <dbReference type="EMBL" id="CAI9618442.1"/>
    </source>
</evidence>
<accession>A0ABN9HCS5</accession>
<keyword evidence="2" id="KW-1185">Reference proteome</keyword>
<name>A0ABN9HCS5_9NEOB</name>
<dbReference type="EMBL" id="CATNWA010020456">
    <property type="protein sequence ID" value="CAI9618442.1"/>
    <property type="molecule type" value="Genomic_DNA"/>
</dbReference>
<evidence type="ECO:0000313" key="2">
    <source>
        <dbReference type="Proteomes" id="UP001162483"/>
    </source>
</evidence>
<protein>
    <submittedName>
        <fullName evidence="1">Uncharacterized protein</fullName>
    </submittedName>
</protein>
<feature type="non-terminal residue" evidence="1">
    <location>
        <position position="58"/>
    </location>
</feature>
<gene>
    <name evidence="1" type="ORF">SPARVUS_LOCUS15685287</name>
</gene>
<comment type="caution">
    <text evidence="1">The sequence shown here is derived from an EMBL/GenBank/DDBJ whole genome shotgun (WGS) entry which is preliminary data.</text>
</comment>
<dbReference type="Proteomes" id="UP001162483">
    <property type="component" value="Unassembled WGS sequence"/>
</dbReference>
<organism evidence="1 2">
    <name type="scientific">Staurois parvus</name>
    <dbReference type="NCBI Taxonomy" id="386267"/>
    <lineage>
        <taxon>Eukaryota</taxon>
        <taxon>Metazoa</taxon>
        <taxon>Chordata</taxon>
        <taxon>Craniata</taxon>
        <taxon>Vertebrata</taxon>
        <taxon>Euteleostomi</taxon>
        <taxon>Amphibia</taxon>
        <taxon>Batrachia</taxon>
        <taxon>Anura</taxon>
        <taxon>Neobatrachia</taxon>
        <taxon>Ranoidea</taxon>
        <taxon>Ranidae</taxon>
        <taxon>Staurois</taxon>
    </lineage>
</organism>